<evidence type="ECO:0000313" key="1">
    <source>
        <dbReference type="EMBL" id="CAA9262645.1"/>
    </source>
</evidence>
<reference evidence="1" key="1">
    <citation type="submission" date="2020-02" db="EMBL/GenBank/DDBJ databases">
        <authorList>
            <person name="Meier V. D."/>
        </authorList>
    </citation>
    <scope>NUCLEOTIDE SEQUENCE</scope>
    <source>
        <strain evidence="1">AVDCRST_MAG57</strain>
    </source>
</reference>
<organism evidence="1">
    <name type="scientific">uncultured Blastococcus sp</name>
    <dbReference type="NCBI Taxonomy" id="217144"/>
    <lineage>
        <taxon>Bacteria</taxon>
        <taxon>Bacillati</taxon>
        <taxon>Actinomycetota</taxon>
        <taxon>Actinomycetes</taxon>
        <taxon>Geodermatophilales</taxon>
        <taxon>Geodermatophilaceae</taxon>
        <taxon>Blastococcus</taxon>
        <taxon>environmental samples</taxon>
    </lineage>
</organism>
<name>A0A6J4IUU1_9ACTN</name>
<proteinExistence type="predicted"/>
<dbReference type="AlphaFoldDB" id="A0A6J4IUU1"/>
<dbReference type="EMBL" id="CADCTI010000228">
    <property type="protein sequence ID" value="CAA9262645.1"/>
    <property type="molecule type" value="Genomic_DNA"/>
</dbReference>
<protein>
    <submittedName>
        <fullName evidence="1">Uncharacterized protein</fullName>
    </submittedName>
</protein>
<gene>
    <name evidence="1" type="ORF">AVDCRST_MAG57-2728</name>
</gene>
<sequence length="77" mass="7755">MVPATGRLPSGREAAAADGGVPLRLASHVPPLGGAGVDAGPDRPGCLALVVRTPAGTGKVERPRGRPRTERIALLIT</sequence>
<accession>A0A6J4IUU1</accession>